<protein>
    <submittedName>
        <fullName evidence="1">Uncharacterized protein</fullName>
    </submittedName>
</protein>
<dbReference type="AlphaFoldDB" id="A0A4Z2HDU5"/>
<accession>A0A4Z2HDU5</accession>
<dbReference type="Proteomes" id="UP000314294">
    <property type="component" value="Unassembled WGS sequence"/>
</dbReference>
<evidence type="ECO:0000313" key="1">
    <source>
        <dbReference type="EMBL" id="TNN63781.1"/>
    </source>
</evidence>
<proteinExistence type="predicted"/>
<keyword evidence="2" id="KW-1185">Reference proteome</keyword>
<gene>
    <name evidence="1" type="ORF">EYF80_025983</name>
</gene>
<organism evidence="1 2">
    <name type="scientific">Liparis tanakae</name>
    <name type="common">Tanaka's snailfish</name>
    <dbReference type="NCBI Taxonomy" id="230148"/>
    <lineage>
        <taxon>Eukaryota</taxon>
        <taxon>Metazoa</taxon>
        <taxon>Chordata</taxon>
        <taxon>Craniata</taxon>
        <taxon>Vertebrata</taxon>
        <taxon>Euteleostomi</taxon>
        <taxon>Actinopterygii</taxon>
        <taxon>Neopterygii</taxon>
        <taxon>Teleostei</taxon>
        <taxon>Neoteleostei</taxon>
        <taxon>Acanthomorphata</taxon>
        <taxon>Eupercaria</taxon>
        <taxon>Perciformes</taxon>
        <taxon>Cottioidei</taxon>
        <taxon>Cottales</taxon>
        <taxon>Liparidae</taxon>
        <taxon>Liparis</taxon>
    </lineage>
</organism>
<comment type="caution">
    <text evidence="1">The sequence shown here is derived from an EMBL/GenBank/DDBJ whole genome shotgun (WGS) entry which is preliminary data.</text>
</comment>
<evidence type="ECO:0000313" key="2">
    <source>
        <dbReference type="Proteomes" id="UP000314294"/>
    </source>
</evidence>
<sequence>MFSVKRLDSLPLALVLPQPDTRQLSSAWVQREGSDTIVAVVLRVLDHLGGIDPLLRALVHSQVVFAEANLDPTGGGEMFKNLPQGEDDDVLAAVHVDDAGVAVGLARVVDEASGVALHRRVHHVEVVDAEHVAADALMESRRRG</sequence>
<reference evidence="1 2" key="1">
    <citation type="submission" date="2019-03" db="EMBL/GenBank/DDBJ databases">
        <title>First draft genome of Liparis tanakae, snailfish: a comprehensive survey of snailfish specific genes.</title>
        <authorList>
            <person name="Kim W."/>
            <person name="Song I."/>
            <person name="Jeong J.-H."/>
            <person name="Kim D."/>
            <person name="Kim S."/>
            <person name="Ryu S."/>
            <person name="Song J.Y."/>
            <person name="Lee S.K."/>
        </authorList>
    </citation>
    <scope>NUCLEOTIDE SEQUENCE [LARGE SCALE GENOMIC DNA]</scope>
    <source>
        <tissue evidence="1">Muscle</tissue>
    </source>
</reference>
<dbReference type="EMBL" id="SRLO01000266">
    <property type="protein sequence ID" value="TNN63781.1"/>
    <property type="molecule type" value="Genomic_DNA"/>
</dbReference>
<name>A0A4Z2HDU5_9TELE</name>